<dbReference type="GO" id="GO:0016787">
    <property type="term" value="F:hydrolase activity"/>
    <property type="evidence" value="ECO:0007669"/>
    <property type="project" value="UniProtKB-KW"/>
</dbReference>
<dbReference type="GeneID" id="59352425"/>
<evidence type="ECO:0000256" key="5">
    <source>
        <dbReference type="ARBA" id="ARBA00023235"/>
    </source>
</evidence>
<dbReference type="InterPro" id="IPR014001">
    <property type="entry name" value="Helicase_ATP-bd"/>
</dbReference>
<dbReference type="InterPro" id="IPR027417">
    <property type="entry name" value="P-loop_NTPase"/>
</dbReference>
<comment type="caution">
    <text evidence="11">The sequence shown here is derived from an EMBL/GenBank/DDBJ whole genome shotgun (WGS) entry which is preliminary data.</text>
</comment>
<evidence type="ECO:0000256" key="1">
    <source>
        <dbReference type="ARBA" id="ARBA00005446"/>
    </source>
</evidence>
<dbReference type="RefSeq" id="XP_037213465.1">
    <property type="nucleotide sequence ID" value="XM_037369909.1"/>
</dbReference>
<dbReference type="EC" id="5.6.2.4" evidence="7"/>
<dbReference type="GO" id="GO:0005737">
    <property type="term" value="C:cytoplasm"/>
    <property type="evidence" value="ECO:0007669"/>
    <property type="project" value="TreeGrafter"/>
</dbReference>
<dbReference type="PROSITE" id="PS51194">
    <property type="entry name" value="HELICASE_CTER"/>
    <property type="match status" value="1"/>
</dbReference>
<protein>
    <recommendedName>
        <fullName evidence="7">DNA 3'-5' helicase</fullName>
        <ecNumber evidence="7">5.6.2.4</ecNumber>
    </recommendedName>
</protein>
<evidence type="ECO:0000313" key="11">
    <source>
        <dbReference type="EMBL" id="KAF7289736.1"/>
    </source>
</evidence>
<dbReference type="InterPro" id="IPR001650">
    <property type="entry name" value="Helicase_C-like"/>
</dbReference>
<reference evidence="11" key="1">
    <citation type="submission" date="2020-05" db="EMBL/GenBank/DDBJ databases">
        <title>Mycena genomes resolve the evolution of fungal bioluminescence.</title>
        <authorList>
            <person name="Tsai I.J."/>
        </authorList>
    </citation>
    <scope>NUCLEOTIDE SEQUENCE</scope>
    <source>
        <strain evidence="11">171206Taipei</strain>
    </source>
</reference>
<feature type="compositionally biased region" description="Acidic residues" evidence="8">
    <location>
        <begin position="422"/>
        <end position="432"/>
    </location>
</feature>
<evidence type="ECO:0000256" key="6">
    <source>
        <dbReference type="ARBA" id="ARBA00034617"/>
    </source>
</evidence>
<evidence type="ECO:0000256" key="3">
    <source>
        <dbReference type="ARBA" id="ARBA00022840"/>
    </source>
</evidence>
<comment type="similarity">
    <text evidence="1">Belongs to the helicase family. RecQ subfamily.</text>
</comment>
<dbReference type="PANTHER" id="PTHR13710">
    <property type="entry name" value="DNA HELICASE RECQ FAMILY MEMBER"/>
    <property type="match status" value="1"/>
</dbReference>
<feature type="domain" description="Helicase C-terminal" evidence="10">
    <location>
        <begin position="255"/>
        <end position="415"/>
    </location>
</feature>
<feature type="region of interest" description="Disordered" evidence="8">
    <location>
        <begin position="390"/>
        <end position="450"/>
    </location>
</feature>
<dbReference type="Pfam" id="PF00271">
    <property type="entry name" value="Helicase_C"/>
    <property type="match status" value="1"/>
</dbReference>
<keyword evidence="2" id="KW-0547">Nucleotide-binding</keyword>
<evidence type="ECO:0000259" key="10">
    <source>
        <dbReference type="PROSITE" id="PS51194"/>
    </source>
</evidence>
<dbReference type="SUPFAM" id="SSF52540">
    <property type="entry name" value="P-loop containing nucleoside triphosphate hydrolases"/>
    <property type="match status" value="1"/>
</dbReference>
<dbReference type="Gene3D" id="3.40.50.300">
    <property type="entry name" value="P-loop containing nucleotide triphosphate hydrolases"/>
    <property type="match status" value="2"/>
</dbReference>
<dbReference type="Proteomes" id="UP000636479">
    <property type="component" value="Unassembled WGS sequence"/>
</dbReference>
<dbReference type="SMART" id="SM00490">
    <property type="entry name" value="HELICc"/>
    <property type="match status" value="1"/>
</dbReference>
<comment type="catalytic activity">
    <reaction evidence="6">
        <text>Couples ATP hydrolysis with the unwinding of duplex DNA by translocating in the 3'-5' direction.</text>
        <dbReference type="EC" id="5.6.2.4"/>
    </reaction>
</comment>
<name>A0A8H6S0E5_9AGAR</name>
<dbReference type="OrthoDB" id="10261556at2759"/>
<keyword evidence="5" id="KW-0413">Isomerase</keyword>
<evidence type="ECO:0000256" key="2">
    <source>
        <dbReference type="ARBA" id="ARBA00022741"/>
    </source>
</evidence>
<sequence>MPFVPVDSIDPQRLKIARETLCSVFNIPSLHPFQEKVGLNVLQGKHTMLDVPTGGGKTLAFWFALFYYWQPGCTDEASNKIVLVIGPLVALLEAQAQLLNSKGIPAIAVTSNTPDLEQALTTKKLGQNQYRVGFLGPEMGLTPLFHEKVLNSIPFTKNIINLIIDEVHCISEWGTNDFRPEYRKIVELAARLPPGTPITGATATAPDEVMRDILDVLGLPADTAKVQVSNAKPNVSLAVQQLQNEPDSFADLLLLFPNSIKAPEEFPQTLIYVNDRQTAEKIQDFLRDHAPSCFDPKKAFEFYHRHVHEDRKVDIQTRIASGELRAVSATDALGLGMDFRSIERVILWMKPRTFLSTVQKIGRCARDFTKRGEAVLYITKNMRTRCYAESESLREDVETGNEGSEGSEDEGEEVGHDRELALEEMDQQEGENTEERVDRPSFQQRVSKKKKQSEIQLRDERFLLEFIVTEACRRRVWDRFFGNESKGKLALGVAK</sequence>
<dbReference type="GO" id="GO:0006310">
    <property type="term" value="P:DNA recombination"/>
    <property type="evidence" value="ECO:0007669"/>
    <property type="project" value="TreeGrafter"/>
</dbReference>
<dbReference type="InterPro" id="IPR011545">
    <property type="entry name" value="DEAD/DEAH_box_helicase_dom"/>
</dbReference>
<keyword evidence="3" id="KW-0067">ATP-binding</keyword>
<dbReference type="SMART" id="SM00487">
    <property type="entry name" value="DEXDc"/>
    <property type="match status" value="1"/>
</dbReference>
<dbReference type="Pfam" id="PF00270">
    <property type="entry name" value="DEAD"/>
    <property type="match status" value="1"/>
</dbReference>
<accession>A0A8H6S0E5</accession>
<dbReference type="GO" id="GO:0003677">
    <property type="term" value="F:DNA binding"/>
    <property type="evidence" value="ECO:0007669"/>
    <property type="project" value="UniProtKB-KW"/>
</dbReference>
<evidence type="ECO:0000259" key="9">
    <source>
        <dbReference type="PROSITE" id="PS51192"/>
    </source>
</evidence>
<dbReference type="PANTHER" id="PTHR13710:SF105">
    <property type="entry name" value="ATP-DEPENDENT DNA HELICASE Q1"/>
    <property type="match status" value="1"/>
</dbReference>
<dbReference type="PROSITE" id="PS51192">
    <property type="entry name" value="HELICASE_ATP_BIND_1"/>
    <property type="match status" value="1"/>
</dbReference>
<organism evidence="11 12">
    <name type="scientific">Mycena indigotica</name>
    <dbReference type="NCBI Taxonomy" id="2126181"/>
    <lineage>
        <taxon>Eukaryota</taxon>
        <taxon>Fungi</taxon>
        <taxon>Dikarya</taxon>
        <taxon>Basidiomycota</taxon>
        <taxon>Agaricomycotina</taxon>
        <taxon>Agaricomycetes</taxon>
        <taxon>Agaricomycetidae</taxon>
        <taxon>Agaricales</taxon>
        <taxon>Marasmiineae</taxon>
        <taxon>Mycenaceae</taxon>
        <taxon>Mycena</taxon>
    </lineage>
</organism>
<keyword evidence="11" id="KW-0378">Hydrolase</keyword>
<dbReference type="GO" id="GO:0043138">
    <property type="term" value="F:3'-5' DNA helicase activity"/>
    <property type="evidence" value="ECO:0007669"/>
    <property type="project" value="UniProtKB-EC"/>
</dbReference>
<proteinExistence type="inferred from homology"/>
<dbReference type="GO" id="GO:0006281">
    <property type="term" value="P:DNA repair"/>
    <property type="evidence" value="ECO:0007669"/>
    <property type="project" value="TreeGrafter"/>
</dbReference>
<keyword evidence="4" id="KW-0238">DNA-binding</keyword>
<evidence type="ECO:0000256" key="4">
    <source>
        <dbReference type="ARBA" id="ARBA00023125"/>
    </source>
</evidence>
<dbReference type="GO" id="GO:0005524">
    <property type="term" value="F:ATP binding"/>
    <property type="evidence" value="ECO:0007669"/>
    <property type="project" value="UniProtKB-KW"/>
</dbReference>
<keyword evidence="12" id="KW-1185">Reference proteome</keyword>
<evidence type="ECO:0000256" key="8">
    <source>
        <dbReference type="SAM" id="MobiDB-lite"/>
    </source>
</evidence>
<feature type="domain" description="Helicase ATP-binding" evidence="9">
    <location>
        <begin position="38"/>
        <end position="223"/>
    </location>
</feature>
<dbReference type="GO" id="GO:0005694">
    <property type="term" value="C:chromosome"/>
    <property type="evidence" value="ECO:0007669"/>
    <property type="project" value="TreeGrafter"/>
</dbReference>
<evidence type="ECO:0000256" key="7">
    <source>
        <dbReference type="ARBA" id="ARBA00034808"/>
    </source>
</evidence>
<dbReference type="GO" id="GO:0009378">
    <property type="term" value="F:four-way junction helicase activity"/>
    <property type="evidence" value="ECO:0007669"/>
    <property type="project" value="TreeGrafter"/>
</dbReference>
<gene>
    <name evidence="11" type="ORF">MIND_01347200</name>
</gene>
<dbReference type="EMBL" id="JACAZF010000016">
    <property type="protein sequence ID" value="KAF7289736.1"/>
    <property type="molecule type" value="Genomic_DNA"/>
</dbReference>
<evidence type="ECO:0000313" key="12">
    <source>
        <dbReference type="Proteomes" id="UP000636479"/>
    </source>
</evidence>
<dbReference type="AlphaFoldDB" id="A0A8H6S0E5"/>